<dbReference type="Proteomes" id="UP000016932">
    <property type="component" value="Unassembled WGS sequence"/>
</dbReference>
<evidence type="ECO:0000313" key="2">
    <source>
        <dbReference type="Proteomes" id="UP000016932"/>
    </source>
</evidence>
<gene>
    <name evidence="1" type="ORF">MYCFIDRAFT_206916</name>
</gene>
<protein>
    <submittedName>
        <fullName evidence="1">Uncharacterized protein</fullName>
    </submittedName>
</protein>
<dbReference type="EMBL" id="KB446556">
    <property type="protein sequence ID" value="EME86711.1"/>
    <property type="molecule type" value="Genomic_DNA"/>
</dbReference>
<proteinExistence type="predicted"/>
<dbReference type="GeneID" id="19336528"/>
<reference evidence="1 2" key="1">
    <citation type="journal article" date="2012" name="PLoS Pathog.">
        <title>Diverse lifestyles and strategies of plant pathogenesis encoded in the genomes of eighteen Dothideomycetes fungi.</title>
        <authorList>
            <person name="Ohm R.A."/>
            <person name="Feau N."/>
            <person name="Henrissat B."/>
            <person name="Schoch C.L."/>
            <person name="Horwitz B.A."/>
            <person name="Barry K.W."/>
            <person name="Condon B.J."/>
            <person name="Copeland A.C."/>
            <person name="Dhillon B."/>
            <person name="Glaser F."/>
            <person name="Hesse C.N."/>
            <person name="Kosti I."/>
            <person name="LaButti K."/>
            <person name="Lindquist E.A."/>
            <person name="Lucas S."/>
            <person name="Salamov A.A."/>
            <person name="Bradshaw R.E."/>
            <person name="Ciuffetti L."/>
            <person name="Hamelin R.C."/>
            <person name="Kema G.H.J."/>
            <person name="Lawrence C."/>
            <person name="Scott J.A."/>
            <person name="Spatafora J.W."/>
            <person name="Turgeon B.G."/>
            <person name="de Wit P.J.G.M."/>
            <person name="Zhong S."/>
            <person name="Goodwin S.B."/>
            <person name="Grigoriev I.V."/>
        </authorList>
    </citation>
    <scope>NUCLEOTIDE SEQUENCE [LARGE SCALE GENOMIC DNA]</scope>
    <source>
        <strain evidence="1 2">CIRAD86</strain>
    </source>
</reference>
<name>M3AQ36_PSEFD</name>
<dbReference type="HOGENOM" id="CLU_1759619_0_0_1"/>
<dbReference type="AlphaFoldDB" id="M3AQ36"/>
<accession>M3AQ36</accession>
<dbReference type="OrthoDB" id="421038at2759"/>
<sequence>MSMSMLSLPLLLLLLLSIPLIFDIIVTILSNPSSGFYKISYPEARQIGILPHLRRFFFSRLQKILGLMIFCRMESETNWEGCLGWKHVGWVPFRLIGRMGISLEHFVWELDLERYEGCSLKIREVHSKCSMGSMPRELISGTNLSTHS</sequence>
<organism evidence="1 2">
    <name type="scientific">Pseudocercospora fijiensis (strain CIRAD86)</name>
    <name type="common">Black leaf streak disease fungus</name>
    <name type="synonym">Mycosphaerella fijiensis</name>
    <dbReference type="NCBI Taxonomy" id="383855"/>
    <lineage>
        <taxon>Eukaryota</taxon>
        <taxon>Fungi</taxon>
        <taxon>Dikarya</taxon>
        <taxon>Ascomycota</taxon>
        <taxon>Pezizomycotina</taxon>
        <taxon>Dothideomycetes</taxon>
        <taxon>Dothideomycetidae</taxon>
        <taxon>Mycosphaerellales</taxon>
        <taxon>Mycosphaerellaceae</taxon>
        <taxon>Pseudocercospora</taxon>
    </lineage>
</organism>
<dbReference type="RefSeq" id="XP_007923890.1">
    <property type="nucleotide sequence ID" value="XM_007925699.1"/>
</dbReference>
<keyword evidence="2" id="KW-1185">Reference proteome</keyword>
<dbReference type="VEuPathDB" id="FungiDB:MYCFIDRAFT_206916"/>
<dbReference type="KEGG" id="pfj:MYCFIDRAFT_206916"/>
<evidence type="ECO:0000313" key="1">
    <source>
        <dbReference type="EMBL" id="EME86711.1"/>
    </source>
</evidence>